<dbReference type="EMBL" id="JAUTXU010000054">
    <property type="protein sequence ID" value="KAK3714665.1"/>
    <property type="molecule type" value="Genomic_DNA"/>
</dbReference>
<sequence>MASLIFGEDKDIVETSTGTPQTSFPNEPQRGATSLGSQFRIFDLPRELRDNIYDHALVQTTKLKLESKQAPRIDEVFERETVPNPVIATGGVTTPASLTALHRPALHATIMFRPSMNIMLASRQIKKEYEERAKPVTTLVLRDHHEYAFQPIELPPAAKKVQAVELRLIMFCHMCAWAAHENDQTCHAAGELAQHQKWIAALLPQVTQPRSLEIHAHICHDKYKSGKKERPPCEPIVHNKLRELETLEGLKYLALYEYEYAQNQELTGPKELVYERAIPLPPVVARASMAKSVKFERSVPKGDTDGDDSETKVPPLR</sequence>
<reference evidence="1" key="1">
    <citation type="submission" date="2023-07" db="EMBL/GenBank/DDBJ databases">
        <title>Black Yeasts Isolated from many extreme environments.</title>
        <authorList>
            <person name="Coleine C."/>
            <person name="Stajich J.E."/>
            <person name="Selbmann L."/>
        </authorList>
    </citation>
    <scope>NUCLEOTIDE SEQUENCE</scope>
    <source>
        <strain evidence="1">CCFEE 5714</strain>
    </source>
</reference>
<gene>
    <name evidence="1" type="ORF">LTR37_007645</name>
</gene>
<evidence type="ECO:0000313" key="1">
    <source>
        <dbReference type="EMBL" id="KAK3714665.1"/>
    </source>
</evidence>
<keyword evidence="2" id="KW-1185">Reference proteome</keyword>
<accession>A0ACC3NEH7</accession>
<proteinExistence type="predicted"/>
<protein>
    <submittedName>
        <fullName evidence="1">Uncharacterized protein</fullName>
    </submittedName>
</protein>
<dbReference type="Proteomes" id="UP001281147">
    <property type="component" value="Unassembled WGS sequence"/>
</dbReference>
<organism evidence="1 2">
    <name type="scientific">Vermiconidia calcicola</name>
    <dbReference type="NCBI Taxonomy" id="1690605"/>
    <lineage>
        <taxon>Eukaryota</taxon>
        <taxon>Fungi</taxon>
        <taxon>Dikarya</taxon>
        <taxon>Ascomycota</taxon>
        <taxon>Pezizomycotina</taxon>
        <taxon>Dothideomycetes</taxon>
        <taxon>Dothideomycetidae</taxon>
        <taxon>Mycosphaerellales</taxon>
        <taxon>Extremaceae</taxon>
        <taxon>Vermiconidia</taxon>
    </lineage>
</organism>
<comment type="caution">
    <text evidence="1">The sequence shown here is derived from an EMBL/GenBank/DDBJ whole genome shotgun (WGS) entry which is preliminary data.</text>
</comment>
<evidence type="ECO:0000313" key="2">
    <source>
        <dbReference type="Proteomes" id="UP001281147"/>
    </source>
</evidence>
<name>A0ACC3NEH7_9PEZI</name>